<dbReference type="SUPFAM" id="SSF56752">
    <property type="entry name" value="D-aminoacid aminotransferase-like PLP-dependent enzymes"/>
    <property type="match status" value="1"/>
</dbReference>
<dbReference type="InterPro" id="IPR001544">
    <property type="entry name" value="Aminotrans_IV"/>
</dbReference>
<keyword evidence="5 11" id="KW-0808">Transferase</keyword>
<dbReference type="GO" id="GO:0005739">
    <property type="term" value="C:mitochondrion"/>
    <property type="evidence" value="ECO:0007669"/>
    <property type="project" value="TreeGrafter"/>
</dbReference>
<comment type="caution">
    <text evidence="12">The sequence shown here is derived from an EMBL/GenBank/DDBJ whole genome shotgun (WGS) entry which is preliminary data.</text>
</comment>
<dbReference type="GO" id="GO:0009099">
    <property type="term" value="P:L-valine biosynthetic process"/>
    <property type="evidence" value="ECO:0007669"/>
    <property type="project" value="TreeGrafter"/>
</dbReference>
<dbReference type="InterPro" id="IPR043132">
    <property type="entry name" value="BCAT-like_C"/>
</dbReference>
<dbReference type="InterPro" id="IPR005786">
    <property type="entry name" value="B_amino_transII"/>
</dbReference>
<evidence type="ECO:0000256" key="5">
    <source>
        <dbReference type="ARBA" id="ARBA00022679"/>
    </source>
</evidence>
<evidence type="ECO:0000256" key="11">
    <source>
        <dbReference type="RuleBase" id="RU004517"/>
    </source>
</evidence>
<evidence type="ECO:0000256" key="1">
    <source>
        <dbReference type="ARBA" id="ARBA00001933"/>
    </source>
</evidence>
<dbReference type="FunFam" id="3.30.470.10:FF:000005">
    <property type="entry name" value="Branched-chain-amino-acid aminotransferase"/>
    <property type="match status" value="1"/>
</dbReference>
<keyword evidence="3 11" id="KW-0032">Aminotransferase</keyword>
<comment type="catalytic activity">
    <reaction evidence="11">
        <text>L-isoleucine + 2-oxoglutarate = (S)-3-methyl-2-oxopentanoate + L-glutamate</text>
        <dbReference type="Rhea" id="RHEA:24801"/>
        <dbReference type="ChEBI" id="CHEBI:16810"/>
        <dbReference type="ChEBI" id="CHEBI:29985"/>
        <dbReference type="ChEBI" id="CHEBI:35146"/>
        <dbReference type="ChEBI" id="CHEBI:58045"/>
        <dbReference type="EC" id="2.6.1.42"/>
    </reaction>
</comment>
<evidence type="ECO:0000256" key="2">
    <source>
        <dbReference type="ARBA" id="ARBA00009320"/>
    </source>
</evidence>
<evidence type="ECO:0000256" key="6">
    <source>
        <dbReference type="ARBA" id="ARBA00022898"/>
    </source>
</evidence>
<dbReference type="PIRSF" id="PIRSF006468">
    <property type="entry name" value="BCAT1"/>
    <property type="match status" value="1"/>
</dbReference>
<dbReference type="CDD" id="cd01557">
    <property type="entry name" value="BCAT_beta_family"/>
    <property type="match status" value="1"/>
</dbReference>
<dbReference type="GO" id="GO:0009098">
    <property type="term" value="P:L-leucine biosynthetic process"/>
    <property type="evidence" value="ECO:0007669"/>
    <property type="project" value="TreeGrafter"/>
</dbReference>
<dbReference type="NCBIfam" id="TIGR01123">
    <property type="entry name" value="ilvE_II"/>
    <property type="match status" value="1"/>
</dbReference>
<dbReference type="FunFam" id="3.20.10.10:FF:000004">
    <property type="entry name" value="Branched-chain-amino-acid aminotransferase"/>
    <property type="match status" value="1"/>
</dbReference>
<feature type="modified residue" description="N6-(pyridoxal phosphate)lysine" evidence="8">
    <location>
        <position position="246"/>
    </location>
</feature>
<dbReference type="NCBIfam" id="NF009897">
    <property type="entry name" value="PRK13357.1"/>
    <property type="match status" value="1"/>
</dbReference>
<evidence type="ECO:0000256" key="8">
    <source>
        <dbReference type="PIRSR" id="PIRSR006468-1"/>
    </source>
</evidence>
<dbReference type="Gene3D" id="3.20.10.10">
    <property type="entry name" value="D-amino Acid Aminotransferase, subunit A, domain 2"/>
    <property type="match status" value="1"/>
</dbReference>
<dbReference type="InterPro" id="IPR033939">
    <property type="entry name" value="BCAT_family"/>
</dbReference>
<sequence>MLPATRSCLTRLNSPASTLMRLRIHEGLRPNLGRAMFSSFSQPRQQQKPVQASLIEKTLTKNPKPLVADKDLIFGHTFTDHMLTVPWTKSDGWGKPQIKPYGPLSLDPSCSVFHYAFECFEGLKAYKDANGKIRLFRPNMNMARMNASTQSLNLPQFNGDEMLKCIEELIKTDKRWIPSKPGYSLYIRPAVIATEPTLGVHESRSALFFCICSPCGPYFPTGFTAVKLFANTERVRAWKGGMGNRKVGGNYAPSVLPQVEAAAKGYQQVLWTIGEDYELMEVGTMNLFVYWTNEKGEKELITPELDGTILPGVTRDSILKLAKSWGEFKVTEGKINMKQITKASDENRLHEVFGAGTACVVTPVKAIHFKGKDYDVPLNPNDPSSETGPLTKRLYDTLSKIQYGEIPHEWSITVD</sequence>
<dbReference type="Pfam" id="PF01063">
    <property type="entry name" value="Aminotran_4"/>
    <property type="match status" value="1"/>
</dbReference>
<evidence type="ECO:0000256" key="10">
    <source>
        <dbReference type="RuleBase" id="RU004516"/>
    </source>
</evidence>
<dbReference type="PANTHER" id="PTHR11825">
    <property type="entry name" value="SUBGROUP IIII AMINOTRANSFERASE"/>
    <property type="match status" value="1"/>
</dbReference>
<comment type="catalytic activity">
    <reaction evidence="11">
        <text>L-leucine + 2-oxoglutarate = 4-methyl-2-oxopentanoate + L-glutamate</text>
        <dbReference type="Rhea" id="RHEA:18321"/>
        <dbReference type="ChEBI" id="CHEBI:16810"/>
        <dbReference type="ChEBI" id="CHEBI:17865"/>
        <dbReference type="ChEBI" id="CHEBI:29985"/>
        <dbReference type="ChEBI" id="CHEBI:57427"/>
        <dbReference type="EC" id="2.6.1.42"/>
    </reaction>
</comment>
<dbReference type="Gene3D" id="3.30.470.10">
    <property type="match status" value="1"/>
</dbReference>
<keyword evidence="4 11" id="KW-0028">Amino-acid biosynthesis</keyword>
<dbReference type="InterPro" id="IPR018300">
    <property type="entry name" value="Aminotrans_IV_CS"/>
</dbReference>
<dbReference type="GO" id="GO:0004084">
    <property type="term" value="F:branched-chain-amino-acid transaminase activity"/>
    <property type="evidence" value="ECO:0007669"/>
    <property type="project" value="UniProtKB-EC"/>
</dbReference>
<dbReference type="PROSITE" id="PS00770">
    <property type="entry name" value="AA_TRANSFER_CLASS_4"/>
    <property type="match status" value="1"/>
</dbReference>
<organism evidence="12 13">
    <name type="scientific">Mycoemilia scoparia</name>
    <dbReference type="NCBI Taxonomy" id="417184"/>
    <lineage>
        <taxon>Eukaryota</taxon>
        <taxon>Fungi</taxon>
        <taxon>Fungi incertae sedis</taxon>
        <taxon>Zoopagomycota</taxon>
        <taxon>Kickxellomycotina</taxon>
        <taxon>Kickxellomycetes</taxon>
        <taxon>Kickxellales</taxon>
        <taxon>Kickxellaceae</taxon>
        <taxon>Mycoemilia</taxon>
    </lineage>
</organism>
<dbReference type="EMBL" id="JANBPU010000011">
    <property type="protein sequence ID" value="KAJ1920618.1"/>
    <property type="molecule type" value="Genomic_DNA"/>
</dbReference>
<dbReference type="EC" id="2.6.1.42" evidence="11"/>
<reference evidence="12" key="1">
    <citation type="submission" date="2022-07" db="EMBL/GenBank/DDBJ databases">
        <title>Phylogenomic reconstructions and comparative analyses of Kickxellomycotina fungi.</title>
        <authorList>
            <person name="Reynolds N.K."/>
            <person name="Stajich J.E."/>
            <person name="Barry K."/>
            <person name="Grigoriev I.V."/>
            <person name="Crous P."/>
            <person name="Smith M.E."/>
        </authorList>
    </citation>
    <scope>NUCLEOTIDE SEQUENCE</scope>
    <source>
        <strain evidence="12">NBRC 100468</strain>
    </source>
</reference>
<keyword evidence="6 10" id="KW-0663">Pyridoxal phosphate</keyword>
<dbReference type="OrthoDB" id="1732691at2759"/>
<keyword evidence="7 11" id="KW-0100">Branched-chain amino acid biosynthesis</keyword>
<gene>
    <name evidence="12" type="primary">BAT2_1</name>
    <name evidence="12" type="ORF">H4219_001176</name>
</gene>
<evidence type="ECO:0000256" key="9">
    <source>
        <dbReference type="RuleBase" id="RU004106"/>
    </source>
</evidence>
<accession>A0A9W8A127</accession>
<comment type="similarity">
    <text evidence="2 9">Belongs to the class-IV pyridoxal-phosphate-dependent aminotransferase family.</text>
</comment>
<dbReference type="InterPro" id="IPR043131">
    <property type="entry name" value="BCAT-like_N"/>
</dbReference>
<comment type="catalytic activity">
    <reaction evidence="11">
        <text>L-valine + 2-oxoglutarate = 3-methyl-2-oxobutanoate + L-glutamate</text>
        <dbReference type="Rhea" id="RHEA:24813"/>
        <dbReference type="ChEBI" id="CHEBI:11851"/>
        <dbReference type="ChEBI" id="CHEBI:16810"/>
        <dbReference type="ChEBI" id="CHEBI:29985"/>
        <dbReference type="ChEBI" id="CHEBI:57762"/>
        <dbReference type="EC" id="2.6.1.42"/>
    </reaction>
</comment>
<protein>
    <recommendedName>
        <fullName evidence="11">Branched-chain-amino-acid aminotransferase</fullName>
        <ecNumber evidence="11">2.6.1.42</ecNumber>
    </recommendedName>
</protein>
<dbReference type="AlphaFoldDB" id="A0A9W8A127"/>
<evidence type="ECO:0000256" key="4">
    <source>
        <dbReference type="ARBA" id="ARBA00022605"/>
    </source>
</evidence>
<dbReference type="Proteomes" id="UP001150538">
    <property type="component" value="Unassembled WGS sequence"/>
</dbReference>
<name>A0A9W8A127_9FUNG</name>
<dbReference type="InterPro" id="IPR036038">
    <property type="entry name" value="Aminotransferase-like"/>
</dbReference>
<dbReference type="PANTHER" id="PTHR11825:SF44">
    <property type="entry name" value="BRANCHED-CHAIN-AMINO-ACID AMINOTRANSFERASE"/>
    <property type="match status" value="1"/>
</dbReference>
<comment type="cofactor">
    <cofactor evidence="1 10">
        <name>pyridoxal 5'-phosphate</name>
        <dbReference type="ChEBI" id="CHEBI:597326"/>
    </cofactor>
</comment>
<evidence type="ECO:0000313" key="13">
    <source>
        <dbReference type="Proteomes" id="UP001150538"/>
    </source>
</evidence>
<proteinExistence type="inferred from homology"/>
<keyword evidence="13" id="KW-1185">Reference proteome</keyword>
<evidence type="ECO:0000256" key="3">
    <source>
        <dbReference type="ARBA" id="ARBA00022576"/>
    </source>
</evidence>
<evidence type="ECO:0000256" key="7">
    <source>
        <dbReference type="ARBA" id="ARBA00023304"/>
    </source>
</evidence>
<evidence type="ECO:0000313" key="12">
    <source>
        <dbReference type="EMBL" id="KAJ1920618.1"/>
    </source>
</evidence>